<dbReference type="AlphaFoldDB" id="A0A6N7ZLM3"/>
<dbReference type="InterPro" id="IPR029044">
    <property type="entry name" value="Nucleotide-diphossugar_trans"/>
</dbReference>
<dbReference type="CDD" id="cd06423">
    <property type="entry name" value="CESA_like"/>
    <property type="match status" value="1"/>
</dbReference>
<dbReference type="PANTHER" id="PTHR43630:SF1">
    <property type="entry name" value="POLY-BETA-1,6-N-ACETYL-D-GLUCOSAMINE SYNTHASE"/>
    <property type="match status" value="1"/>
</dbReference>
<feature type="region of interest" description="Disordered" evidence="4">
    <location>
        <begin position="54"/>
        <end position="113"/>
    </location>
</feature>
<dbReference type="Gene3D" id="3.90.550.10">
    <property type="entry name" value="Spore Coat Polysaccharide Biosynthesis Protein SpsA, Chain A"/>
    <property type="match status" value="1"/>
</dbReference>
<comment type="caution">
    <text evidence="7">The sequence shown here is derived from an EMBL/GenBank/DDBJ whole genome shotgun (WGS) entry which is preliminary data.</text>
</comment>
<feature type="transmembrane region" description="Helical" evidence="5">
    <location>
        <begin position="393"/>
        <end position="410"/>
    </location>
</feature>
<protein>
    <submittedName>
        <fullName evidence="7">Glycosyltransferase</fullName>
    </submittedName>
</protein>
<dbReference type="GO" id="GO:0016757">
    <property type="term" value="F:glycosyltransferase activity"/>
    <property type="evidence" value="ECO:0007669"/>
    <property type="project" value="UniProtKB-KW"/>
</dbReference>
<evidence type="ECO:0000256" key="1">
    <source>
        <dbReference type="ARBA" id="ARBA00006739"/>
    </source>
</evidence>
<reference evidence="7 8" key="1">
    <citation type="submission" date="2019-11" db="EMBL/GenBank/DDBJ databases">
        <title>Cellulosimicrobium composti sp. nov. isolated from a compost.</title>
        <authorList>
            <person name="Yang Y."/>
        </authorList>
    </citation>
    <scope>NUCLEOTIDE SEQUENCE [LARGE SCALE GENOMIC DNA]</scope>
    <source>
        <strain evidence="7 8">BIT-GX5</strain>
    </source>
</reference>
<feature type="transmembrane region" description="Helical" evidence="5">
    <location>
        <begin position="366"/>
        <end position="387"/>
    </location>
</feature>
<dbReference type="EMBL" id="WMKA01000044">
    <property type="protein sequence ID" value="MTG90326.1"/>
    <property type="molecule type" value="Genomic_DNA"/>
</dbReference>
<keyword evidence="5" id="KW-1133">Transmembrane helix</keyword>
<dbReference type="Pfam" id="PF00535">
    <property type="entry name" value="Glycos_transf_2"/>
    <property type="match status" value="1"/>
</dbReference>
<evidence type="ECO:0000256" key="4">
    <source>
        <dbReference type="SAM" id="MobiDB-lite"/>
    </source>
</evidence>
<name>A0A6N7ZLM3_9MICO</name>
<proteinExistence type="inferred from homology"/>
<keyword evidence="3 7" id="KW-0808">Transferase</keyword>
<dbReference type="PANTHER" id="PTHR43630">
    <property type="entry name" value="POLY-BETA-1,6-N-ACETYL-D-GLUCOSAMINE SYNTHASE"/>
    <property type="match status" value="1"/>
</dbReference>
<organism evidence="7 8">
    <name type="scientific">Cellulosimicrobium composti</name>
    <dbReference type="NCBI Taxonomy" id="2672572"/>
    <lineage>
        <taxon>Bacteria</taxon>
        <taxon>Bacillati</taxon>
        <taxon>Actinomycetota</taxon>
        <taxon>Actinomycetes</taxon>
        <taxon>Micrococcales</taxon>
        <taxon>Promicromonosporaceae</taxon>
        <taxon>Cellulosimicrobium</taxon>
    </lineage>
</organism>
<evidence type="ECO:0000256" key="2">
    <source>
        <dbReference type="ARBA" id="ARBA00022676"/>
    </source>
</evidence>
<evidence type="ECO:0000313" key="7">
    <source>
        <dbReference type="EMBL" id="MTG90326.1"/>
    </source>
</evidence>
<accession>A0A6N7ZLM3</accession>
<dbReference type="SUPFAM" id="SSF53448">
    <property type="entry name" value="Nucleotide-diphospho-sugar transferases"/>
    <property type="match status" value="1"/>
</dbReference>
<sequence>MPTTYAVGPRYASVDRAHAPARPRPLNPSPRPAEYRARYRTVVPPTRWRWIDVPDGKCSDGTGSRSHGGDGHGLLPGRCLDAAHGRRRARDGGAGPAPPTTPGGDVTGAPGATTPRVVALVPAHDEAEALPATLASLRAQTRPVDRVVVVSDNSTDATVEVARALGADVLETVGNTDRKAGALNQALARVEAELVLVLDADTTIAPTFVAEGLALLDARPTLGAVGGVFRGTPPASLLEQLQANEYERYGVQVDVTGRTSVLTGTAALVRRDALAAVARARGRTLPGPPGAAYDPRAITEDSELTLALRTLGYELASPASMSCTTELMPTPRDLHRQRVRWYKGMLDNLRAYGFTRVTARYVGQQAMLAIGTLMLAALVVLTALSVATGTFRLVPFWLAVGAVLVTERLVTVWRVGRRGRLVASAVLPELAYDMFLQLAFVRACWLAATARDAGWHHVRRDAPPPRVAVAAA</sequence>
<feature type="region of interest" description="Disordered" evidence="4">
    <location>
        <begin position="1"/>
        <end position="33"/>
    </location>
</feature>
<dbReference type="InterPro" id="IPR001173">
    <property type="entry name" value="Glyco_trans_2-like"/>
</dbReference>
<evidence type="ECO:0000259" key="6">
    <source>
        <dbReference type="Pfam" id="PF00535"/>
    </source>
</evidence>
<feature type="compositionally biased region" description="Pro residues" evidence="4">
    <location>
        <begin position="22"/>
        <end position="31"/>
    </location>
</feature>
<dbReference type="Proteomes" id="UP000440668">
    <property type="component" value="Unassembled WGS sequence"/>
</dbReference>
<evidence type="ECO:0000256" key="5">
    <source>
        <dbReference type="SAM" id="Phobius"/>
    </source>
</evidence>
<keyword evidence="5" id="KW-0812">Transmembrane</keyword>
<gene>
    <name evidence="7" type="ORF">GJV82_15480</name>
</gene>
<feature type="domain" description="Glycosyltransferase 2-like" evidence="6">
    <location>
        <begin position="120"/>
        <end position="274"/>
    </location>
</feature>
<evidence type="ECO:0000313" key="8">
    <source>
        <dbReference type="Proteomes" id="UP000440668"/>
    </source>
</evidence>
<keyword evidence="2" id="KW-0328">Glycosyltransferase</keyword>
<feature type="compositionally biased region" description="Low complexity" evidence="4">
    <location>
        <begin position="102"/>
        <end position="113"/>
    </location>
</feature>
<comment type="similarity">
    <text evidence="1">Belongs to the glycosyltransferase 2 family.</text>
</comment>
<evidence type="ECO:0000256" key="3">
    <source>
        <dbReference type="ARBA" id="ARBA00022679"/>
    </source>
</evidence>
<keyword evidence="5" id="KW-0472">Membrane</keyword>